<reference evidence="1 2" key="1">
    <citation type="journal article" date="2009" name="J. Bacteriol.">
        <title>Complete and draft genome sequences of six members of the Aquificales.</title>
        <authorList>
            <person name="Reysenbach A.L."/>
            <person name="Hamamura N."/>
            <person name="Podar M."/>
            <person name="Griffiths E."/>
            <person name="Ferreira S."/>
            <person name="Hochstein R."/>
            <person name="Heidelberg J."/>
            <person name="Johnson J."/>
            <person name="Mead D."/>
            <person name="Pohorille A."/>
            <person name="Sarmiento M."/>
            <person name="Schweighofer K."/>
            <person name="Seshadri R."/>
            <person name="Voytek M.A."/>
        </authorList>
    </citation>
    <scope>NUCLEOTIDE SEQUENCE [LARGE SCALE GENOMIC DNA]</scope>
    <source>
        <strain evidence="2">DSM 14350 / EX-H1</strain>
    </source>
</reference>
<sequence length="81" mass="8975">MGKITALIITGLLFAYTSYSQEDIFTGMENTVGYIKDERGNKYIVIETPEGAKLIRTEKDPEEVLESSLGISKDDLNITGE</sequence>
<dbReference type="OrthoDB" id="15210at2"/>
<dbReference type="AlphaFoldDB" id="C0QUI8"/>
<keyword evidence="2" id="KW-1185">Reference proteome</keyword>
<organism evidence="1 2">
    <name type="scientific">Persephonella marina (strain DSM 14350 / EX-H1)</name>
    <dbReference type="NCBI Taxonomy" id="123214"/>
    <lineage>
        <taxon>Bacteria</taxon>
        <taxon>Pseudomonadati</taxon>
        <taxon>Aquificota</taxon>
        <taxon>Aquificia</taxon>
        <taxon>Aquificales</taxon>
        <taxon>Hydrogenothermaceae</taxon>
        <taxon>Persephonella</taxon>
    </lineage>
</organism>
<evidence type="ECO:0000313" key="2">
    <source>
        <dbReference type="Proteomes" id="UP000001366"/>
    </source>
</evidence>
<dbReference type="HOGENOM" id="CLU_2570796_0_0_0"/>
<dbReference type="EMBL" id="CP001230">
    <property type="protein sequence ID" value="ACO03513.1"/>
    <property type="molecule type" value="Genomic_DNA"/>
</dbReference>
<evidence type="ECO:0000313" key="1">
    <source>
        <dbReference type="EMBL" id="ACO03513.1"/>
    </source>
</evidence>
<accession>C0QUI8</accession>
<dbReference type="STRING" id="123214.PERMA_0564"/>
<dbReference type="Proteomes" id="UP000001366">
    <property type="component" value="Chromosome"/>
</dbReference>
<protein>
    <submittedName>
        <fullName evidence="1">Uncharacterized protein</fullName>
    </submittedName>
</protein>
<dbReference type="KEGG" id="pmx:PERMA_0564"/>
<dbReference type="RefSeq" id="WP_012675752.1">
    <property type="nucleotide sequence ID" value="NC_012440.1"/>
</dbReference>
<dbReference type="PaxDb" id="123214-PERMA_0564"/>
<name>C0QUI8_PERMH</name>
<gene>
    <name evidence="1" type="ordered locus">PERMA_0564</name>
</gene>
<proteinExistence type="predicted"/>